<dbReference type="PROSITE" id="PS51257">
    <property type="entry name" value="PROKAR_LIPOPROTEIN"/>
    <property type="match status" value="1"/>
</dbReference>
<evidence type="ECO:0000313" key="2">
    <source>
        <dbReference type="EMBL" id="MEA5402008.1"/>
    </source>
</evidence>
<sequence>MRLLNMKATRIIALLLSMATVFQACKDDTAEVVPLPTISVSGTLSGLPGATVQLKASINAPGGVKSVVVLKNGAAFDTKTGTGEKTLDYTKDYVIENVAAGSVVNFTVQVTDQSNQVSALTTIPVTVTAVAAPTVVTVQGNLEGNITWTADKIYKLVGFVRVGEEAVAGTITKTGTLTIQPGTIIIGDRASKGTLVIQRGSKIIAEGTVSKPIIMTSERAVGEREPGDWGGLVICGRAVNNLAANAAAGLPKGSGLLEGEYGGFHGGADNADNSGSLKYVRVEYAGIPVQPNAEVNSFTFGSVGAGTTLEYLQASFGLDDSFEWFGGNVNAKYLIAYKGLDDDFDVDNGFSGNVQFGIGIRGATQADVSGSNGFEVDNDSPGSNNTPFTSGIFANMSIIGPKGSSATTISSLFQNGMQLRRNNKLKIYNAVVTGYPYGVYIDSQRGDAEVNALNGELILNNIVLAGVDGWGSTGFGTSAVSDNEQIPAATPILIGTQKPSAWFAAQTGNKILANSSTIGLSASLWSTGRPTFTLGAGSSLVGVNLPTTLPTFFTRTTYVGAFNDVDWTAGWSEFNPQGVSYVK</sequence>
<reference evidence="2 3" key="1">
    <citation type="submission" date="2023-12" db="EMBL/GenBank/DDBJ databases">
        <title>Novel species of the genus Arcicella isolated from rivers.</title>
        <authorList>
            <person name="Lu H."/>
        </authorList>
    </citation>
    <scope>NUCLEOTIDE SEQUENCE [LARGE SCALE GENOMIC DNA]</scope>
    <source>
        <strain evidence="2 3">DC2W</strain>
    </source>
</reference>
<accession>A0ABU5S0M5</accession>
<dbReference type="RefSeq" id="WP_323326168.1">
    <property type="nucleotide sequence ID" value="NZ_JAYGIL010000004.1"/>
</dbReference>
<name>A0ABU5S0M5_9BACT</name>
<evidence type="ECO:0000313" key="3">
    <source>
        <dbReference type="Proteomes" id="UP001303899"/>
    </source>
</evidence>
<organism evidence="2 3">
    <name type="scientific">Arcicella gelida</name>
    <dbReference type="NCBI Taxonomy" id="2984195"/>
    <lineage>
        <taxon>Bacteria</taxon>
        <taxon>Pseudomonadati</taxon>
        <taxon>Bacteroidota</taxon>
        <taxon>Cytophagia</taxon>
        <taxon>Cytophagales</taxon>
        <taxon>Flectobacillaceae</taxon>
        <taxon>Arcicella</taxon>
    </lineage>
</organism>
<evidence type="ECO:0000256" key="1">
    <source>
        <dbReference type="SAM" id="SignalP"/>
    </source>
</evidence>
<evidence type="ECO:0008006" key="4">
    <source>
        <dbReference type="Google" id="ProtNLM"/>
    </source>
</evidence>
<keyword evidence="3" id="KW-1185">Reference proteome</keyword>
<proteinExistence type="predicted"/>
<comment type="caution">
    <text evidence="2">The sequence shown here is derived from an EMBL/GenBank/DDBJ whole genome shotgun (WGS) entry which is preliminary data.</text>
</comment>
<keyword evidence="1" id="KW-0732">Signal</keyword>
<protein>
    <recommendedName>
        <fullName evidence="4">Ig-like domain repeat protein</fullName>
    </recommendedName>
</protein>
<dbReference type="PANTHER" id="PTHR41339">
    <property type="entry name" value="LIPL48"/>
    <property type="match status" value="1"/>
</dbReference>
<dbReference type="EMBL" id="JAYGIL010000004">
    <property type="protein sequence ID" value="MEA5402008.1"/>
    <property type="molecule type" value="Genomic_DNA"/>
</dbReference>
<feature type="chain" id="PRO_5045767111" description="Ig-like domain repeat protein" evidence="1">
    <location>
        <begin position="27"/>
        <end position="583"/>
    </location>
</feature>
<gene>
    <name evidence="2" type="ORF">VB776_03710</name>
</gene>
<dbReference type="PANTHER" id="PTHR41339:SF1">
    <property type="entry name" value="SECRETED PROTEIN"/>
    <property type="match status" value="1"/>
</dbReference>
<dbReference type="Proteomes" id="UP001303899">
    <property type="component" value="Unassembled WGS sequence"/>
</dbReference>
<feature type="signal peptide" evidence="1">
    <location>
        <begin position="1"/>
        <end position="26"/>
    </location>
</feature>